<proteinExistence type="predicted"/>
<comment type="caution">
    <text evidence="2">The sequence shown here is derived from an EMBL/GenBank/DDBJ whole genome shotgun (WGS) entry which is preliminary data.</text>
</comment>
<dbReference type="InterPro" id="IPR010390">
    <property type="entry name" value="ABC-2_transporter-like"/>
</dbReference>
<dbReference type="PANTHER" id="PTHR36833:SF1">
    <property type="entry name" value="INTEGRAL MEMBRANE TRANSPORT PROTEIN"/>
    <property type="match status" value="1"/>
</dbReference>
<reference evidence="2 3" key="2">
    <citation type="submission" date="2017-10" db="EMBL/GenBank/DDBJ databases">
        <authorList>
            <person name="Banno H."/>
            <person name="Chua N.-H."/>
        </authorList>
    </citation>
    <scope>NUCLEOTIDE SEQUENCE [LARGE SCALE GENOMIC DNA]</scope>
    <source>
        <strain evidence="2 3">JK626</strain>
    </source>
</reference>
<feature type="transmembrane region" description="Helical" evidence="1">
    <location>
        <begin position="68"/>
        <end position="93"/>
    </location>
</feature>
<keyword evidence="1" id="KW-0812">Transmembrane</keyword>
<gene>
    <name evidence="2" type="ORF">CSX01_08845</name>
</gene>
<sequence length="275" mass="30894">MMKKRFKELCHYMDVTGQCIKMAFMTIIEYPSSIAGWLISNPLQFIMGFAIIKFVVESFGEINGWNYGQLAFLYGISVISHALSMIFFVQGWFMGYYVIYGDFDQYLTRPLGVLYQFFFTNINIFGITDLIPGIIVFIYGCAKCQLAITPLFLIQVIIMLVGATFIRGGIYILIGSTSFHTRSAVDFGQYTQEIMDKTTMYPISMYPESMQFILTYLIPVGWVSFYPVSALLGVENTVLNGLAVPFVTLAVGLVVMILAGAYFTSGLKKYESAGN</sequence>
<dbReference type="PANTHER" id="PTHR36833">
    <property type="entry name" value="SLR0610 PROTEIN-RELATED"/>
    <property type="match status" value="1"/>
</dbReference>
<feature type="transmembrane region" description="Helical" evidence="1">
    <location>
        <begin position="34"/>
        <end position="56"/>
    </location>
</feature>
<evidence type="ECO:0000313" key="2">
    <source>
        <dbReference type="EMBL" id="PHU34659.1"/>
    </source>
</evidence>
<evidence type="ECO:0000256" key="1">
    <source>
        <dbReference type="SAM" id="Phobius"/>
    </source>
</evidence>
<evidence type="ECO:0000313" key="3">
    <source>
        <dbReference type="Proteomes" id="UP000225889"/>
    </source>
</evidence>
<feature type="transmembrane region" description="Helical" evidence="1">
    <location>
        <begin position="151"/>
        <end position="174"/>
    </location>
</feature>
<feature type="transmembrane region" description="Helical" evidence="1">
    <location>
        <begin position="241"/>
        <end position="263"/>
    </location>
</feature>
<feature type="transmembrane region" description="Helical" evidence="1">
    <location>
        <begin position="213"/>
        <end position="234"/>
    </location>
</feature>
<keyword evidence="1" id="KW-0472">Membrane</keyword>
<organism evidence="2 3">
    <name type="scientific">Pseudobutyrivibrio ruminis</name>
    <dbReference type="NCBI Taxonomy" id="46206"/>
    <lineage>
        <taxon>Bacteria</taxon>
        <taxon>Bacillati</taxon>
        <taxon>Bacillota</taxon>
        <taxon>Clostridia</taxon>
        <taxon>Lachnospirales</taxon>
        <taxon>Lachnospiraceae</taxon>
        <taxon>Pseudobutyrivibrio</taxon>
    </lineage>
</organism>
<name>A0A2G3DUF1_9FIRM</name>
<dbReference type="AlphaFoldDB" id="A0A2G3DUF1"/>
<dbReference type="EMBL" id="PDYF01000014">
    <property type="protein sequence ID" value="PHU34659.1"/>
    <property type="molecule type" value="Genomic_DNA"/>
</dbReference>
<keyword evidence="1" id="KW-1133">Transmembrane helix</keyword>
<dbReference type="Pfam" id="PF06182">
    <property type="entry name" value="ABC2_membrane_6"/>
    <property type="match status" value="1"/>
</dbReference>
<feature type="transmembrane region" description="Helical" evidence="1">
    <location>
        <begin position="113"/>
        <end position="139"/>
    </location>
</feature>
<dbReference type="Proteomes" id="UP000225889">
    <property type="component" value="Unassembled WGS sequence"/>
</dbReference>
<reference evidence="2 3" key="1">
    <citation type="submission" date="2017-10" db="EMBL/GenBank/DDBJ databases">
        <title>Resolving the taxonomy of Roseburia spp., Eubacterium rectale and Agathobacter spp. through phylogenomic analysis.</title>
        <authorList>
            <person name="Sheridan P.O."/>
            <person name="Walker A.W."/>
            <person name="Duncan S.H."/>
            <person name="Scott K.P."/>
            <person name="Toole P.W.O."/>
            <person name="Luis P."/>
            <person name="Flint H.J."/>
        </authorList>
    </citation>
    <scope>NUCLEOTIDE SEQUENCE [LARGE SCALE GENOMIC DNA]</scope>
    <source>
        <strain evidence="2 3">JK626</strain>
    </source>
</reference>
<accession>A0A2G3DUF1</accession>
<protein>
    <submittedName>
        <fullName evidence="2">ABC transporter permease</fullName>
    </submittedName>
</protein>